<dbReference type="Pfam" id="PF00400">
    <property type="entry name" value="WD40"/>
    <property type="match status" value="9"/>
</dbReference>
<dbReference type="SUPFAM" id="SSF50998">
    <property type="entry name" value="Quinoprotein alcohol dehydrogenase-like"/>
    <property type="match status" value="1"/>
</dbReference>
<feature type="domain" description="NACHT" evidence="4">
    <location>
        <begin position="160"/>
        <end position="308"/>
    </location>
</feature>
<organism evidence="5 6">
    <name type="scientific">Botryobasidium botryosum (strain FD-172 SS1)</name>
    <dbReference type="NCBI Taxonomy" id="930990"/>
    <lineage>
        <taxon>Eukaryota</taxon>
        <taxon>Fungi</taxon>
        <taxon>Dikarya</taxon>
        <taxon>Basidiomycota</taxon>
        <taxon>Agaricomycotina</taxon>
        <taxon>Agaricomycetes</taxon>
        <taxon>Cantharellales</taxon>
        <taxon>Botryobasidiaceae</taxon>
        <taxon>Botryobasidium</taxon>
    </lineage>
</organism>
<evidence type="ECO:0000256" key="1">
    <source>
        <dbReference type="ARBA" id="ARBA00022574"/>
    </source>
</evidence>
<gene>
    <name evidence="5" type="ORF">BOTBODRAFT_133925</name>
</gene>
<protein>
    <recommendedName>
        <fullName evidence="4">NACHT domain-containing protein</fullName>
    </recommendedName>
</protein>
<evidence type="ECO:0000313" key="6">
    <source>
        <dbReference type="Proteomes" id="UP000027195"/>
    </source>
</evidence>
<feature type="repeat" description="WD" evidence="3">
    <location>
        <begin position="1007"/>
        <end position="1033"/>
    </location>
</feature>
<feature type="repeat" description="WD" evidence="3">
    <location>
        <begin position="904"/>
        <end position="945"/>
    </location>
</feature>
<feature type="repeat" description="WD" evidence="3">
    <location>
        <begin position="825"/>
        <end position="866"/>
    </location>
</feature>
<keyword evidence="2" id="KW-0677">Repeat</keyword>
<dbReference type="AlphaFoldDB" id="A0A067ME81"/>
<dbReference type="InterPro" id="IPR007111">
    <property type="entry name" value="NACHT_NTPase"/>
</dbReference>
<keyword evidence="1 3" id="KW-0853">WD repeat</keyword>
<dbReference type="OrthoDB" id="538223at2759"/>
<feature type="repeat" description="WD" evidence="3">
    <location>
        <begin position="947"/>
        <end position="988"/>
    </location>
</feature>
<dbReference type="PANTHER" id="PTHR19879:SF9">
    <property type="entry name" value="TRANSCRIPTION INITIATION FACTOR TFIID SUBUNIT 5"/>
    <property type="match status" value="1"/>
</dbReference>
<dbReference type="STRING" id="930990.A0A067ME81"/>
<dbReference type="Proteomes" id="UP000027195">
    <property type="component" value="Unassembled WGS sequence"/>
</dbReference>
<dbReference type="InterPro" id="IPR027417">
    <property type="entry name" value="P-loop_NTPase"/>
</dbReference>
<dbReference type="SMART" id="SM00320">
    <property type="entry name" value="WD40"/>
    <property type="match status" value="10"/>
</dbReference>
<dbReference type="InterPro" id="IPR019775">
    <property type="entry name" value="WD40_repeat_CS"/>
</dbReference>
<dbReference type="PRINTS" id="PR00320">
    <property type="entry name" value="GPROTEINBRPT"/>
</dbReference>
<dbReference type="InterPro" id="IPR015943">
    <property type="entry name" value="WD40/YVTN_repeat-like_dom_sf"/>
</dbReference>
<dbReference type="InterPro" id="IPR056884">
    <property type="entry name" value="NPHP3-like_N"/>
</dbReference>
<dbReference type="InterPro" id="IPR001680">
    <property type="entry name" value="WD40_rpt"/>
</dbReference>
<dbReference type="Gene3D" id="2.130.10.10">
    <property type="entry name" value="YVTN repeat-like/Quinoprotein amine dehydrogenase"/>
    <property type="match status" value="3"/>
</dbReference>
<dbReference type="PANTHER" id="PTHR19879">
    <property type="entry name" value="TRANSCRIPTION INITIATION FACTOR TFIID"/>
    <property type="match status" value="1"/>
</dbReference>
<evidence type="ECO:0000256" key="2">
    <source>
        <dbReference type="ARBA" id="ARBA00022737"/>
    </source>
</evidence>
<dbReference type="Pfam" id="PF24883">
    <property type="entry name" value="NPHP3_N"/>
    <property type="match status" value="1"/>
</dbReference>
<evidence type="ECO:0000259" key="4">
    <source>
        <dbReference type="PROSITE" id="PS50837"/>
    </source>
</evidence>
<keyword evidence="6" id="KW-1185">Reference proteome</keyword>
<dbReference type="PROSITE" id="PS50082">
    <property type="entry name" value="WD_REPEATS_2"/>
    <property type="match status" value="8"/>
</dbReference>
<dbReference type="CDD" id="cd00200">
    <property type="entry name" value="WD40"/>
    <property type="match status" value="2"/>
</dbReference>
<reference evidence="6" key="1">
    <citation type="journal article" date="2014" name="Proc. Natl. Acad. Sci. U.S.A.">
        <title>Extensive sampling of basidiomycete genomes demonstrates inadequacy of the white-rot/brown-rot paradigm for wood decay fungi.</title>
        <authorList>
            <person name="Riley R."/>
            <person name="Salamov A.A."/>
            <person name="Brown D.W."/>
            <person name="Nagy L.G."/>
            <person name="Floudas D."/>
            <person name="Held B.W."/>
            <person name="Levasseur A."/>
            <person name="Lombard V."/>
            <person name="Morin E."/>
            <person name="Otillar R."/>
            <person name="Lindquist E.A."/>
            <person name="Sun H."/>
            <person name="LaButti K.M."/>
            <person name="Schmutz J."/>
            <person name="Jabbour D."/>
            <person name="Luo H."/>
            <person name="Baker S.E."/>
            <person name="Pisabarro A.G."/>
            <person name="Walton J.D."/>
            <person name="Blanchette R.A."/>
            <person name="Henrissat B."/>
            <person name="Martin F."/>
            <person name="Cullen D."/>
            <person name="Hibbett D.S."/>
            <person name="Grigoriev I.V."/>
        </authorList>
    </citation>
    <scope>NUCLEOTIDE SEQUENCE [LARGE SCALE GENOMIC DNA]</scope>
    <source>
        <strain evidence="6">FD-172 SS1</strain>
    </source>
</reference>
<dbReference type="InParanoid" id="A0A067ME81"/>
<dbReference type="SUPFAM" id="SSF52540">
    <property type="entry name" value="P-loop containing nucleoside triphosphate hydrolases"/>
    <property type="match status" value="1"/>
</dbReference>
<name>A0A067ME81_BOTB1</name>
<dbReference type="PROSITE" id="PS50837">
    <property type="entry name" value="NACHT"/>
    <property type="match status" value="1"/>
</dbReference>
<feature type="repeat" description="WD" evidence="3">
    <location>
        <begin position="739"/>
        <end position="780"/>
    </location>
</feature>
<dbReference type="SUPFAM" id="SSF50978">
    <property type="entry name" value="WD40 repeat-like"/>
    <property type="match status" value="1"/>
</dbReference>
<dbReference type="InterPro" id="IPR036322">
    <property type="entry name" value="WD40_repeat_dom_sf"/>
</dbReference>
<dbReference type="Gene3D" id="3.40.50.300">
    <property type="entry name" value="P-loop containing nucleotide triphosphate hydrolases"/>
    <property type="match status" value="1"/>
</dbReference>
<evidence type="ECO:0000313" key="5">
    <source>
        <dbReference type="EMBL" id="KDQ13025.1"/>
    </source>
</evidence>
<dbReference type="InterPro" id="IPR011047">
    <property type="entry name" value="Quinoprotein_ADH-like_sf"/>
</dbReference>
<feature type="repeat" description="WD" evidence="3">
    <location>
        <begin position="612"/>
        <end position="653"/>
    </location>
</feature>
<feature type="repeat" description="WD" evidence="3">
    <location>
        <begin position="696"/>
        <end position="737"/>
    </location>
</feature>
<accession>A0A067ME81</accession>
<dbReference type="PROSITE" id="PS00678">
    <property type="entry name" value="WD_REPEATS_1"/>
    <property type="match status" value="4"/>
</dbReference>
<feature type="repeat" description="WD" evidence="3">
    <location>
        <begin position="782"/>
        <end position="823"/>
    </location>
</feature>
<dbReference type="PROSITE" id="PS50294">
    <property type="entry name" value="WD_REPEATS_REGION"/>
    <property type="match status" value="7"/>
</dbReference>
<feature type="non-terminal residue" evidence="5">
    <location>
        <position position="1125"/>
    </location>
</feature>
<sequence>MRDLYFSMREFEDIRKTKGLEDVIEKAMQQTIECVFFIQEYIGNGFGDRMLHQTISNTSAKIQQFENAFRNLKTSISEKSLIHVTLVTSRMSEDVETLCMFYPISIVTPGCLSSHFLDLTAELDPVDMDSATRPLCHPGTRSKEIQLITDWVIDPNAASRILWLPGPAGFGKSTLSTTLAHSFSSLRRLAAFVFFNREAQERSSPAAVVRTLAYQLALFGHRIGEKIHNAIKASPFIPRSHIRNQFTKLIVEPLSSIEGLGADGPILVIFDAFDECGNAETRSALLSVLAEESKNLPSFIRILLTSRPIPDIERALSKQPHVKRHNLYVTTENSGDVELFLRHSTTRIVEEQDVPVLAPDWPGEGALLELVRRARGLFIWAQTAIRYIRESHDPAAHLNVLLGMDTDDDFHPLTQLYTTALMSAGNWEDRTFPPVFRKIVGAILVVKTPLTPAAIDTILCAPSNQSRQIVSYYGAVLLTEPDGTINTIHPSFYDTLTDRSHAGEKWFIDTGLHNRDMAFRCIDLLDRDLKENICGLVHIPECTKLIELVGDSLRFCQLFAEVIEEYPLSTYQVALPFAPTESLIYRQFYQEGALPKVRGDCLTSWPPMLQTLVGHTGDVISVAYSPDCARIVSGSHDESIRVWDATTGTEVLPPLQGHNGGVWSVAYSPDGSKILSAGDSIRVWDATTGASVLGPLLGHDEPIHSVAYSPDGAKIFSGSSDKTIRVWDAETGELVLGPLRGHDDSVQSVASSPDGLKIASGSSDATICVWDALTGANILGPLKGHEEGVMSVAFSPDGLKIASASYDSTIRVWDAATGVSILGPLRGHEQAVLSIAFSPDGSRIISSSHDGTIRIRDATTGDEVCTPLQGYALSIAPSPDGSRVVSCLDGIRIWDVTTPTLESCSGSTTSPYSMAFSPDGLKIAVGSHDGTLSVWDSTTGTNIFGRLHGHENTVTRVVFSPDDSRVFLTSLDGTIRVWDTATGAGVLGPLKHNNSTLPLITLVPSYDGSKIATRSDDGTVYIWDATTGTKLFGSFEGQEGLLKIVAFPPNGPQVISWLSENDTVSALDVMNGTVILGPLKRSDVSDLTVYSDPDLIAYSLDGSRIALRMGDIGIWDAKTGTSILT</sequence>
<evidence type="ECO:0000256" key="3">
    <source>
        <dbReference type="PROSITE-ProRule" id="PRU00221"/>
    </source>
</evidence>
<dbReference type="HOGENOM" id="CLU_000288_6_3_1"/>
<dbReference type="InterPro" id="IPR020472">
    <property type="entry name" value="WD40_PAC1"/>
</dbReference>
<dbReference type="EMBL" id="KL198046">
    <property type="protein sequence ID" value="KDQ13025.1"/>
    <property type="molecule type" value="Genomic_DNA"/>
</dbReference>
<proteinExistence type="predicted"/>